<dbReference type="InterPro" id="IPR043128">
    <property type="entry name" value="Rev_trsase/Diguanyl_cyclase"/>
</dbReference>
<dbReference type="PROSITE" id="PS50887">
    <property type="entry name" value="GGDEF"/>
    <property type="match status" value="1"/>
</dbReference>
<dbReference type="InterPro" id="IPR001633">
    <property type="entry name" value="EAL_dom"/>
</dbReference>
<dbReference type="InterPro" id="IPR000160">
    <property type="entry name" value="GGDEF_dom"/>
</dbReference>
<dbReference type="CDD" id="cd01948">
    <property type="entry name" value="EAL"/>
    <property type="match status" value="1"/>
</dbReference>
<dbReference type="EMBL" id="FMWO01000059">
    <property type="protein sequence ID" value="SCZ86242.1"/>
    <property type="molecule type" value="Genomic_DNA"/>
</dbReference>
<dbReference type="InterPro" id="IPR029787">
    <property type="entry name" value="Nucleotide_cyclase"/>
</dbReference>
<dbReference type="Gene3D" id="3.30.70.270">
    <property type="match status" value="1"/>
</dbReference>
<dbReference type="Pfam" id="PF00990">
    <property type="entry name" value="GGDEF"/>
    <property type="match status" value="1"/>
</dbReference>
<dbReference type="PANTHER" id="PTHR33121">
    <property type="entry name" value="CYCLIC DI-GMP PHOSPHODIESTERASE PDEF"/>
    <property type="match status" value="1"/>
</dbReference>
<dbReference type="InterPro" id="IPR050706">
    <property type="entry name" value="Cyclic-di-GMP_PDE-like"/>
</dbReference>
<dbReference type="PROSITE" id="PS50883">
    <property type="entry name" value="EAL"/>
    <property type="match status" value="1"/>
</dbReference>
<gene>
    <name evidence="3" type="ORF">NSMM_500042</name>
</gene>
<dbReference type="InterPro" id="IPR035919">
    <property type="entry name" value="EAL_sf"/>
</dbReference>
<name>A0A1G5SGK2_9PROT</name>
<dbReference type="SMART" id="SM00267">
    <property type="entry name" value="GGDEF"/>
    <property type="match status" value="1"/>
</dbReference>
<dbReference type="PANTHER" id="PTHR33121:SF19">
    <property type="entry name" value="CYCLIC DI-GMP PHOSPHODIESTERASE PA2567"/>
    <property type="match status" value="1"/>
</dbReference>
<feature type="domain" description="EAL" evidence="1">
    <location>
        <begin position="166"/>
        <end position="419"/>
    </location>
</feature>
<dbReference type="GO" id="GO:0071111">
    <property type="term" value="F:cyclic-guanylate-specific phosphodiesterase activity"/>
    <property type="evidence" value="ECO:0007669"/>
    <property type="project" value="InterPro"/>
</dbReference>
<sequence>MPILSYLDFLQAANHILLEPQRVPGHSAMLLVEFERLPELDGVLGYRVVDDLVSQAARTIRQALNPADIIGAIGRHQIACLLANLLTDEHARLAAYKIQRTLAQPVSMNGHRINLFCRIGIAVRNPCNHCTDQLMRTANLALHGARAEHESIKLLIEQSKDSQPVGIDLLSDLEEAIETGEIFMVYQPKFDIASGRITSTESLLRWTHPQQGAIRPDKLIQLVESTPLMTKLTLWIMNTALRQCAEYRRAGLDAGVSINFSAEDLRDPELTELVMQSLALWQIPAEVVTIELTETAVMENDAHALQVLERFKEIGLKLSMDDFGTGYSSMARLLQVPLDEIKIDMLFVKNMLNSRMHERIVDTMINLGHQLGLRVVAEGVEDEATFARLQELGCDTVQSYLIGRGMLLPELIQLARNQTALPTTIEKRVSSSG</sequence>
<evidence type="ECO:0000259" key="2">
    <source>
        <dbReference type="PROSITE" id="PS50887"/>
    </source>
</evidence>
<dbReference type="SUPFAM" id="SSF141868">
    <property type="entry name" value="EAL domain-like"/>
    <property type="match status" value="1"/>
</dbReference>
<accession>A0A1G5SGK2</accession>
<evidence type="ECO:0000313" key="3">
    <source>
        <dbReference type="EMBL" id="SCZ86242.1"/>
    </source>
</evidence>
<dbReference type="Gene3D" id="3.20.20.450">
    <property type="entry name" value="EAL domain"/>
    <property type="match status" value="1"/>
</dbReference>
<reference evidence="3 4" key="1">
    <citation type="submission" date="2016-10" db="EMBL/GenBank/DDBJ databases">
        <authorList>
            <person name="de Groot N.N."/>
        </authorList>
    </citation>
    <scope>NUCLEOTIDE SEQUENCE [LARGE SCALE GENOMIC DNA]</scope>
    <source>
        <strain evidence="3">1</strain>
    </source>
</reference>
<dbReference type="AlphaFoldDB" id="A0A1G5SGK2"/>
<dbReference type="STRING" id="51642.NSMM_500042"/>
<keyword evidence="4" id="KW-1185">Reference proteome</keyword>
<feature type="domain" description="GGDEF" evidence="2">
    <location>
        <begin position="25"/>
        <end position="158"/>
    </location>
</feature>
<dbReference type="Pfam" id="PF00563">
    <property type="entry name" value="EAL"/>
    <property type="match status" value="1"/>
</dbReference>
<dbReference type="RefSeq" id="WP_090287150.1">
    <property type="nucleotide sequence ID" value="NZ_FMWO01000059.1"/>
</dbReference>
<evidence type="ECO:0000259" key="1">
    <source>
        <dbReference type="PROSITE" id="PS50883"/>
    </source>
</evidence>
<evidence type="ECO:0000313" key="4">
    <source>
        <dbReference type="Proteomes" id="UP000198729"/>
    </source>
</evidence>
<protein>
    <submittedName>
        <fullName evidence="3">Diguanylate cyclase/phosphodiesterase</fullName>
    </submittedName>
</protein>
<organism evidence="3 4">
    <name type="scientific">Nitrosomonas mobilis</name>
    <dbReference type="NCBI Taxonomy" id="51642"/>
    <lineage>
        <taxon>Bacteria</taxon>
        <taxon>Pseudomonadati</taxon>
        <taxon>Pseudomonadota</taxon>
        <taxon>Betaproteobacteria</taxon>
        <taxon>Nitrosomonadales</taxon>
        <taxon>Nitrosomonadaceae</taxon>
        <taxon>Nitrosomonas</taxon>
    </lineage>
</organism>
<dbReference type="OrthoDB" id="9813903at2"/>
<dbReference type="SMART" id="SM00052">
    <property type="entry name" value="EAL"/>
    <property type="match status" value="1"/>
</dbReference>
<dbReference type="SUPFAM" id="SSF55073">
    <property type="entry name" value="Nucleotide cyclase"/>
    <property type="match status" value="1"/>
</dbReference>
<dbReference type="Proteomes" id="UP000198729">
    <property type="component" value="Unassembled WGS sequence"/>
</dbReference>
<proteinExistence type="predicted"/>